<dbReference type="Gene3D" id="3.30.1330.70">
    <property type="entry name" value="Holliday junction resolvase RusA"/>
    <property type="match status" value="1"/>
</dbReference>
<keyword evidence="12" id="KW-0234">DNA repair</keyword>
<dbReference type="EMBL" id="AP008986">
    <property type="protein sequence ID" value="BAE72785.1"/>
    <property type="molecule type" value="Genomic_DNA"/>
</dbReference>
<dbReference type="SUPFAM" id="SSF103084">
    <property type="entry name" value="Holliday junction resolvase RusA"/>
    <property type="match status" value="1"/>
</dbReference>
<evidence type="ECO:0000256" key="1">
    <source>
        <dbReference type="ARBA" id="ARBA00001946"/>
    </source>
</evidence>
<comment type="cofactor">
    <cofactor evidence="1">
        <name>Mg(2+)</name>
        <dbReference type="ChEBI" id="CHEBI:18420"/>
    </cofactor>
</comment>
<comment type="subunit">
    <text evidence="3">Homodimer.</text>
</comment>
<dbReference type="Pfam" id="PF05866">
    <property type="entry name" value="RusA"/>
    <property type="match status" value="1"/>
</dbReference>
<evidence type="ECO:0000256" key="5">
    <source>
        <dbReference type="ARBA" id="ARBA00022722"/>
    </source>
</evidence>
<evidence type="ECO:0000256" key="14">
    <source>
        <dbReference type="ARBA" id="ARBA00029488"/>
    </source>
</evidence>
<reference evidence="17 18" key="1">
    <citation type="journal article" date="2006" name="J. Gen. Plant Pathol.">
        <title>Sequence analysis of the genome of OP2, a lytic bacteriophage of Xanthomonas oryzae pv. oryzae.</title>
        <authorList>
            <person name="Inoue Y."/>
            <person name="Matsuura T."/>
            <person name="Ohara T."/>
            <person name="Azegami K."/>
        </authorList>
    </citation>
    <scope>NUCLEOTIDE SEQUENCE [LARGE SCALE GENOMIC DNA]</scope>
</reference>
<evidence type="ECO:0000256" key="7">
    <source>
        <dbReference type="ARBA" id="ARBA00022759"/>
    </source>
</evidence>
<evidence type="ECO:0000256" key="2">
    <source>
        <dbReference type="ARBA" id="ARBA00008865"/>
    </source>
</evidence>
<protein>
    <recommendedName>
        <fullName evidence="4">Crossover junction endodeoxyribonuclease RusA</fullName>
        <ecNumber evidence="14">3.1.21.10</ecNumber>
    </recommendedName>
    <alternativeName>
        <fullName evidence="15">Holliday junction nuclease RusA</fullName>
    </alternativeName>
    <alternativeName>
        <fullName evidence="16">Holliday junction resolvase</fullName>
    </alternativeName>
</protein>
<proteinExistence type="inferred from homology"/>
<keyword evidence="10" id="KW-0460">Magnesium</keyword>
<dbReference type="GO" id="GO:0008821">
    <property type="term" value="F:crossover junction DNA endonuclease activity"/>
    <property type="evidence" value="ECO:0007669"/>
    <property type="project" value="UniProtKB-EC"/>
</dbReference>
<evidence type="ECO:0000256" key="16">
    <source>
        <dbReference type="ARBA" id="ARBA00031953"/>
    </source>
</evidence>
<keyword evidence="7" id="KW-0255">Endonuclease</keyword>
<dbReference type="EC" id="3.1.21.10" evidence="14"/>
<dbReference type="InterPro" id="IPR008822">
    <property type="entry name" value="Endonuclease_RusA-like"/>
</dbReference>
<evidence type="ECO:0000256" key="15">
    <source>
        <dbReference type="ARBA" id="ARBA00030920"/>
    </source>
</evidence>
<dbReference type="KEGG" id="vg:5142553"/>
<comment type="catalytic activity">
    <reaction evidence="13">
        <text>Endonucleolytic cleavage at a junction such as a reciprocal single-stranded crossover between two homologous DNA duplexes (Holliday junction).</text>
        <dbReference type="EC" id="3.1.21.10"/>
    </reaction>
</comment>
<dbReference type="PIRSF" id="PIRSF001007">
    <property type="entry name" value="RusA"/>
    <property type="match status" value="1"/>
</dbReference>
<keyword evidence="9" id="KW-0378">Hydrolase</keyword>
<evidence type="ECO:0000313" key="18">
    <source>
        <dbReference type="Proteomes" id="UP000001238"/>
    </source>
</evidence>
<dbReference type="Proteomes" id="UP000001238">
    <property type="component" value="Segment"/>
</dbReference>
<name>Q2NPB1_9CAUD</name>
<evidence type="ECO:0000256" key="8">
    <source>
        <dbReference type="ARBA" id="ARBA00022763"/>
    </source>
</evidence>
<dbReference type="GO" id="GO:0006310">
    <property type="term" value="P:DNA recombination"/>
    <property type="evidence" value="ECO:0007669"/>
    <property type="project" value="UniProtKB-KW"/>
</dbReference>
<dbReference type="GO" id="GO:0006281">
    <property type="term" value="P:DNA repair"/>
    <property type="evidence" value="ECO:0007669"/>
    <property type="project" value="UniProtKB-KW"/>
</dbReference>
<dbReference type="InterPro" id="IPR016281">
    <property type="entry name" value="Endonuclease_RusA"/>
</dbReference>
<reference evidence="18" key="2">
    <citation type="journal article" date="2006" name="J. Gen. Plant Pathol.">
        <title>Sequence analysis of the genome of OP2, a lytic bacteriophage of Xanthomonas oryzae pv. oryzae..</title>
        <authorList>
            <person name="Inoue Y."/>
            <person name="Matsuura T."/>
            <person name="Ohara T."/>
            <person name="Azegami K."/>
        </authorList>
    </citation>
    <scope>NUCLEOTIDE SEQUENCE [LARGE SCALE GENOMIC DNA]</scope>
</reference>
<evidence type="ECO:0000256" key="3">
    <source>
        <dbReference type="ARBA" id="ARBA00011738"/>
    </source>
</evidence>
<dbReference type="InterPro" id="IPR036614">
    <property type="entry name" value="RusA-like_sf"/>
</dbReference>
<evidence type="ECO:0000256" key="6">
    <source>
        <dbReference type="ARBA" id="ARBA00022723"/>
    </source>
</evidence>
<evidence type="ECO:0000256" key="9">
    <source>
        <dbReference type="ARBA" id="ARBA00022801"/>
    </source>
</evidence>
<accession>Q2NPB1</accession>
<sequence>MPTSVQDKMTDLRLTLPWPPTLNSIWRAVQGRIVLSAAARDYKRAVAKLLPVGKAAAPLTGRLMVWVTLYPPSTMGKRKWDIANREKIMIDCLTDQRIWLDDSQIDALVLLRGGADGIGRAEFTIQTITDDNRL</sequence>
<evidence type="ECO:0000256" key="4">
    <source>
        <dbReference type="ARBA" id="ARBA00014885"/>
    </source>
</evidence>
<dbReference type="RefSeq" id="YP_453638.1">
    <property type="nucleotide sequence ID" value="NC_007710.1"/>
</dbReference>
<dbReference type="GeneID" id="5142553"/>
<evidence type="ECO:0000313" key="17">
    <source>
        <dbReference type="EMBL" id="BAE72785.1"/>
    </source>
</evidence>
<dbReference type="OrthoDB" id="13525at10239"/>
<keyword evidence="11" id="KW-0233">DNA recombination</keyword>
<keyword evidence="18" id="KW-1185">Reference proteome</keyword>
<evidence type="ECO:0000256" key="11">
    <source>
        <dbReference type="ARBA" id="ARBA00023172"/>
    </source>
</evidence>
<comment type="similarity">
    <text evidence="2">Belongs to the RusA family.</text>
</comment>
<keyword evidence="8" id="KW-0227">DNA damage</keyword>
<evidence type="ECO:0000256" key="13">
    <source>
        <dbReference type="ARBA" id="ARBA00029354"/>
    </source>
</evidence>
<dbReference type="GO" id="GO:0000287">
    <property type="term" value="F:magnesium ion binding"/>
    <property type="evidence" value="ECO:0007669"/>
    <property type="project" value="InterPro"/>
</dbReference>
<keyword evidence="5" id="KW-0540">Nuclease</keyword>
<organism evidence="17 18">
    <name type="scientific">Xanthomonas phage OP2</name>
    <dbReference type="NCBI Taxonomy" id="331627"/>
    <lineage>
        <taxon>Viruses</taxon>
        <taxon>Duplodnaviria</taxon>
        <taxon>Heunggongvirae</taxon>
        <taxon>Uroviricota</taxon>
        <taxon>Caudoviricetes</taxon>
        <taxon>Kantovirinae</taxon>
        <taxon>Tsukubavirus</taxon>
        <taxon>Tsukubavirus OP2</taxon>
    </lineage>
</organism>
<evidence type="ECO:0000256" key="12">
    <source>
        <dbReference type="ARBA" id="ARBA00023204"/>
    </source>
</evidence>
<evidence type="ECO:0000256" key="10">
    <source>
        <dbReference type="ARBA" id="ARBA00022842"/>
    </source>
</evidence>
<keyword evidence="6" id="KW-0479">Metal-binding</keyword>